<keyword evidence="1" id="KW-0472">Membrane</keyword>
<feature type="transmembrane region" description="Helical" evidence="1">
    <location>
        <begin position="175"/>
        <end position="193"/>
    </location>
</feature>
<reference evidence="2" key="1">
    <citation type="submission" date="2018-05" db="EMBL/GenBank/DDBJ databases">
        <authorList>
            <person name="Lanie J.A."/>
            <person name="Ng W.-L."/>
            <person name="Kazmierczak K.M."/>
            <person name="Andrzejewski T.M."/>
            <person name="Davidsen T.M."/>
            <person name="Wayne K.J."/>
            <person name="Tettelin H."/>
            <person name="Glass J.I."/>
            <person name="Rusch D."/>
            <person name="Podicherti R."/>
            <person name="Tsui H.-C.T."/>
            <person name="Winkler M.E."/>
        </authorList>
    </citation>
    <scope>NUCLEOTIDE SEQUENCE</scope>
</reference>
<feature type="transmembrane region" description="Helical" evidence="1">
    <location>
        <begin position="153"/>
        <end position="169"/>
    </location>
</feature>
<dbReference type="AlphaFoldDB" id="A0A381R6A5"/>
<proteinExistence type="predicted"/>
<protein>
    <submittedName>
        <fullName evidence="2">Uncharacterized protein</fullName>
    </submittedName>
</protein>
<keyword evidence="1" id="KW-0812">Transmembrane</keyword>
<dbReference type="EMBL" id="UINC01001716">
    <property type="protein sequence ID" value="SUZ87276.1"/>
    <property type="molecule type" value="Genomic_DNA"/>
</dbReference>
<sequence length="252" mass="30201">MFKRLFPPESSRYQHIQNAFKKIDVDTINRLEILFPMWIMFAFQHYLIKSYDIAIYRFMEIDLNRDYLFSMITEDLIGVLNILLHSLLFLWLMKKFESFGLFRIVKMDSQTNFLLFLSIYSLIDVIIFGKMMFPLALLILVLYLLYRSDSIQIKIISILFTVLALILSLCQDEPIVSTATMVYLPFLVVALIGKSEQYLHYTQKYLLLILFIFLSTKELWFGLIGLGYFLFFYFYHYFSSNERYNWLKFDSN</sequence>
<name>A0A381R6A5_9ZZZZ</name>
<feature type="transmembrane region" description="Helical" evidence="1">
    <location>
        <begin position="205"/>
        <end position="235"/>
    </location>
</feature>
<keyword evidence="1" id="KW-1133">Transmembrane helix</keyword>
<feature type="transmembrane region" description="Helical" evidence="1">
    <location>
        <begin position="31"/>
        <end position="48"/>
    </location>
</feature>
<evidence type="ECO:0000313" key="2">
    <source>
        <dbReference type="EMBL" id="SUZ87276.1"/>
    </source>
</evidence>
<feature type="transmembrane region" description="Helical" evidence="1">
    <location>
        <begin position="68"/>
        <end position="93"/>
    </location>
</feature>
<gene>
    <name evidence="2" type="ORF">METZ01_LOCUS40130</name>
</gene>
<organism evidence="2">
    <name type="scientific">marine metagenome</name>
    <dbReference type="NCBI Taxonomy" id="408172"/>
    <lineage>
        <taxon>unclassified sequences</taxon>
        <taxon>metagenomes</taxon>
        <taxon>ecological metagenomes</taxon>
    </lineage>
</organism>
<accession>A0A381R6A5</accession>
<evidence type="ECO:0000256" key="1">
    <source>
        <dbReference type="SAM" id="Phobius"/>
    </source>
</evidence>
<feature type="transmembrane region" description="Helical" evidence="1">
    <location>
        <begin position="113"/>
        <end position="146"/>
    </location>
</feature>